<accession>A0A0R1MGU1</accession>
<dbReference type="InterPro" id="IPR003439">
    <property type="entry name" value="ABC_transporter-like_ATP-bd"/>
</dbReference>
<evidence type="ECO:0000259" key="9">
    <source>
        <dbReference type="PROSITE" id="PS50893"/>
    </source>
</evidence>
<evidence type="ECO:0000256" key="4">
    <source>
        <dbReference type="ARBA" id="ARBA00022741"/>
    </source>
</evidence>
<keyword evidence="7 8" id="KW-0472">Membrane</keyword>
<evidence type="ECO:0000313" key="11">
    <source>
        <dbReference type="EMBL" id="KRL07247.1"/>
    </source>
</evidence>
<keyword evidence="2" id="KW-0813">Transport</keyword>
<feature type="transmembrane region" description="Helical" evidence="8">
    <location>
        <begin position="258"/>
        <end position="281"/>
    </location>
</feature>
<dbReference type="CDD" id="cd18544">
    <property type="entry name" value="ABC_6TM_TmrA_like"/>
    <property type="match status" value="1"/>
</dbReference>
<dbReference type="GO" id="GO:0005524">
    <property type="term" value="F:ATP binding"/>
    <property type="evidence" value="ECO:0007669"/>
    <property type="project" value="UniProtKB-KW"/>
</dbReference>
<dbReference type="GeneID" id="98311650"/>
<dbReference type="InterPro" id="IPR036640">
    <property type="entry name" value="ABC1_TM_sf"/>
</dbReference>
<reference evidence="11 12" key="1">
    <citation type="journal article" date="2015" name="Genome Announc.">
        <title>Expanding the biotechnology potential of lactobacilli through comparative genomics of 213 strains and associated genera.</title>
        <authorList>
            <person name="Sun Z."/>
            <person name="Harris H.M."/>
            <person name="McCann A."/>
            <person name="Guo C."/>
            <person name="Argimon S."/>
            <person name="Zhang W."/>
            <person name="Yang X."/>
            <person name="Jeffery I.B."/>
            <person name="Cooney J.C."/>
            <person name="Kagawa T.F."/>
            <person name="Liu W."/>
            <person name="Song Y."/>
            <person name="Salvetti E."/>
            <person name="Wrobel A."/>
            <person name="Rasinkangas P."/>
            <person name="Parkhill J."/>
            <person name="Rea M.C."/>
            <person name="O'Sullivan O."/>
            <person name="Ritari J."/>
            <person name="Douillard F.P."/>
            <person name="Paul Ross R."/>
            <person name="Yang R."/>
            <person name="Briner A.E."/>
            <person name="Felis G.E."/>
            <person name="de Vos W.M."/>
            <person name="Barrangou R."/>
            <person name="Klaenhammer T.R."/>
            <person name="Caufield P.W."/>
            <person name="Cui Y."/>
            <person name="Zhang H."/>
            <person name="O'Toole P.W."/>
        </authorList>
    </citation>
    <scope>NUCLEOTIDE SEQUENCE [LARGE SCALE GENOMIC DNA]</scope>
    <source>
        <strain evidence="11 12">DSM 19519</strain>
    </source>
</reference>
<dbReference type="PANTHER" id="PTHR24221:SF430">
    <property type="entry name" value="MULTIDRUG RESISTANCE ABC TRANSPORTER ATP-BINDING_PERMEASE PROTEIN YHEH-RELATED"/>
    <property type="match status" value="1"/>
</dbReference>
<dbReference type="SUPFAM" id="SSF52540">
    <property type="entry name" value="P-loop containing nucleoside triphosphate hydrolases"/>
    <property type="match status" value="1"/>
</dbReference>
<dbReference type="EMBL" id="AZDX01000007">
    <property type="protein sequence ID" value="KRL07247.1"/>
    <property type="molecule type" value="Genomic_DNA"/>
</dbReference>
<dbReference type="Pfam" id="PF00664">
    <property type="entry name" value="ABC_membrane"/>
    <property type="match status" value="1"/>
</dbReference>
<dbReference type="GO" id="GO:0005886">
    <property type="term" value="C:plasma membrane"/>
    <property type="evidence" value="ECO:0007669"/>
    <property type="project" value="UniProtKB-SubCell"/>
</dbReference>
<feature type="domain" description="ABC transporter" evidence="9">
    <location>
        <begin position="353"/>
        <end position="587"/>
    </location>
</feature>
<feature type="transmembrane region" description="Helical" evidence="8">
    <location>
        <begin position="71"/>
        <end position="90"/>
    </location>
</feature>
<dbReference type="AlphaFoldDB" id="A0A0R1MGU1"/>
<dbReference type="STRING" id="1423759.FC92_GL002024"/>
<dbReference type="Pfam" id="PF00005">
    <property type="entry name" value="ABC_tran"/>
    <property type="match status" value="1"/>
</dbReference>
<dbReference type="PANTHER" id="PTHR24221">
    <property type="entry name" value="ATP-BINDING CASSETTE SUB-FAMILY B"/>
    <property type="match status" value="1"/>
</dbReference>
<sequence length="596" mass="68226">MEKKSEWAKTMSLKEQFTVLKRLLPFAIEFKWQFVTAIVFAGILSVVNILLPKLLQYYMDHFLTNKNATLNIMFFFAGLYFLGTIIKAVTQFIQNFCYSMGSERTLELIRVRLFEKLHHLGMHYFDQVPAGSIVSRVTNDTKTLFDFWVLFLTLIVTFFSSASAFVAMYFTNMKLALIILLFLPIVILVIIYYQLYSSKIYRQMREYLSEINAKLSENLLGMGVIQQFRQEERILREFEETNEDYLKMRLAMIKVNSLLLNPVITLLFIFSEVIALGGFGINGTTNFVQAGVIYAFLSYLQSFFNPMSDVMNSLTVFQDGMVAGSRILRIMDDSTLAPIQDESADSQITNGKIEFKNVTFAYEQGKDVLKDINFKVEPGQTIALVGHTGSGKSSTINILMRFYEFAKGKVEIDGTDIRKFSTKELRQKIGLVLQDSFLFYGDIASNIRMFDANVSDEQIKKAAEFVHANQFIEKLPKKYHTRVIERGATYSAGEKQLLSFARTIVRNPKILILDEATANIDTQTELLIQEGLKKMRNGRTTIVIAHRLSTIRDADQILVLDDGRITESGTHDELLAKHGKYYEMYQLQTAQNLLNN</sequence>
<evidence type="ECO:0000256" key="7">
    <source>
        <dbReference type="ARBA" id="ARBA00023136"/>
    </source>
</evidence>
<dbReference type="InterPro" id="IPR011527">
    <property type="entry name" value="ABC1_TM_dom"/>
</dbReference>
<evidence type="ECO:0000256" key="2">
    <source>
        <dbReference type="ARBA" id="ARBA00022448"/>
    </source>
</evidence>
<feature type="domain" description="ABC transmembrane type-1" evidence="10">
    <location>
        <begin position="35"/>
        <end position="319"/>
    </location>
</feature>
<dbReference type="RefSeq" id="WP_057869201.1">
    <property type="nucleotide sequence ID" value="NZ_AZDX01000007.1"/>
</dbReference>
<dbReference type="SMART" id="SM00382">
    <property type="entry name" value="AAA"/>
    <property type="match status" value="1"/>
</dbReference>
<dbReference type="PATRIC" id="fig|1423759.3.peg.2116"/>
<dbReference type="PROSITE" id="PS50893">
    <property type="entry name" value="ABC_TRANSPORTER_2"/>
    <property type="match status" value="1"/>
</dbReference>
<evidence type="ECO:0000256" key="1">
    <source>
        <dbReference type="ARBA" id="ARBA00004651"/>
    </source>
</evidence>
<name>A0A0R1MGU1_9LACO</name>
<dbReference type="OrthoDB" id="9770415at2"/>
<dbReference type="InterPro" id="IPR003593">
    <property type="entry name" value="AAA+_ATPase"/>
</dbReference>
<proteinExistence type="predicted"/>
<feature type="transmembrane region" description="Helical" evidence="8">
    <location>
        <begin position="30"/>
        <end position="51"/>
    </location>
</feature>
<keyword evidence="4" id="KW-0547">Nucleotide-binding</keyword>
<comment type="subcellular location">
    <subcellularLocation>
        <location evidence="1">Cell membrane</location>
        <topology evidence="1">Multi-pass membrane protein</topology>
    </subcellularLocation>
</comment>
<evidence type="ECO:0000256" key="3">
    <source>
        <dbReference type="ARBA" id="ARBA00022692"/>
    </source>
</evidence>
<dbReference type="InterPro" id="IPR039421">
    <property type="entry name" value="Type_1_exporter"/>
</dbReference>
<feature type="transmembrane region" description="Helical" evidence="8">
    <location>
        <begin position="145"/>
        <end position="169"/>
    </location>
</feature>
<dbReference type="GO" id="GO:0034040">
    <property type="term" value="F:ATPase-coupled lipid transmembrane transporter activity"/>
    <property type="evidence" value="ECO:0007669"/>
    <property type="project" value="TreeGrafter"/>
</dbReference>
<comment type="caution">
    <text evidence="11">The sequence shown here is derived from an EMBL/GenBank/DDBJ whole genome shotgun (WGS) entry which is preliminary data.</text>
</comment>
<evidence type="ECO:0000313" key="12">
    <source>
        <dbReference type="Proteomes" id="UP000051448"/>
    </source>
</evidence>
<dbReference type="GO" id="GO:0016887">
    <property type="term" value="F:ATP hydrolysis activity"/>
    <property type="evidence" value="ECO:0007669"/>
    <property type="project" value="InterPro"/>
</dbReference>
<dbReference type="PROSITE" id="PS50929">
    <property type="entry name" value="ABC_TM1F"/>
    <property type="match status" value="1"/>
</dbReference>
<keyword evidence="5" id="KW-0067">ATP-binding</keyword>
<gene>
    <name evidence="11" type="ORF">FC92_GL002024</name>
</gene>
<evidence type="ECO:0000256" key="6">
    <source>
        <dbReference type="ARBA" id="ARBA00022989"/>
    </source>
</evidence>
<dbReference type="SUPFAM" id="SSF90123">
    <property type="entry name" value="ABC transporter transmembrane region"/>
    <property type="match status" value="1"/>
</dbReference>
<dbReference type="PROSITE" id="PS00211">
    <property type="entry name" value="ABC_TRANSPORTER_1"/>
    <property type="match status" value="1"/>
</dbReference>
<organism evidence="11 12">
    <name type="scientific">Liquorilactobacillus hordei DSM 19519</name>
    <dbReference type="NCBI Taxonomy" id="1423759"/>
    <lineage>
        <taxon>Bacteria</taxon>
        <taxon>Bacillati</taxon>
        <taxon>Bacillota</taxon>
        <taxon>Bacilli</taxon>
        <taxon>Lactobacillales</taxon>
        <taxon>Lactobacillaceae</taxon>
        <taxon>Liquorilactobacillus</taxon>
    </lineage>
</organism>
<dbReference type="CDD" id="cd03254">
    <property type="entry name" value="ABCC_Glucan_exporter_like"/>
    <property type="match status" value="1"/>
</dbReference>
<protein>
    <submittedName>
        <fullName evidence="11">ABC transporter</fullName>
    </submittedName>
</protein>
<feature type="transmembrane region" description="Helical" evidence="8">
    <location>
        <begin position="175"/>
        <end position="195"/>
    </location>
</feature>
<keyword evidence="3 8" id="KW-0812">Transmembrane</keyword>
<dbReference type="FunFam" id="3.40.50.300:FF:000287">
    <property type="entry name" value="Multidrug ABC transporter ATP-binding protein"/>
    <property type="match status" value="1"/>
</dbReference>
<keyword evidence="12" id="KW-1185">Reference proteome</keyword>
<dbReference type="InterPro" id="IPR027417">
    <property type="entry name" value="P-loop_NTPase"/>
</dbReference>
<dbReference type="Gene3D" id="3.40.50.300">
    <property type="entry name" value="P-loop containing nucleotide triphosphate hydrolases"/>
    <property type="match status" value="1"/>
</dbReference>
<evidence type="ECO:0000259" key="10">
    <source>
        <dbReference type="PROSITE" id="PS50929"/>
    </source>
</evidence>
<evidence type="ECO:0000256" key="5">
    <source>
        <dbReference type="ARBA" id="ARBA00022840"/>
    </source>
</evidence>
<evidence type="ECO:0000256" key="8">
    <source>
        <dbReference type="SAM" id="Phobius"/>
    </source>
</evidence>
<keyword evidence="6 8" id="KW-1133">Transmembrane helix</keyword>
<dbReference type="Gene3D" id="1.20.1560.10">
    <property type="entry name" value="ABC transporter type 1, transmembrane domain"/>
    <property type="match status" value="1"/>
</dbReference>
<dbReference type="Proteomes" id="UP000051448">
    <property type="component" value="Unassembled WGS sequence"/>
</dbReference>
<dbReference type="GO" id="GO:0140359">
    <property type="term" value="F:ABC-type transporter activity"/>
    <property type="evidence" value="ECO:0007669"/>
    <property type="project" value="InterPro"/>
</dbReference>
<dbReference type="InterPro" id="IPR017871">
    <property type="entry name" value="ABC_transporter-like_CS"/>
</dbReference>